<evidence type="ECO:0000256" key="11">
    <source>
        <dbReference type="SAM" id="Coils"/>
    </source>
</evidence>
<evidence type="ECO:0000313" key="14">
    <source>
        <dbReference type="EMBL" id="TKK65668.1"/>
    </source>
</evidence>
<dbReference type="InterPro" id="IPR001341">
    <property type="entry name" value="Asp_kinase"/>
</dbReference>
<evidence type="ECO:0000259" key="13">
    <source>
        <dbReference type="Pfam" id="PF22468"/>
    </source>
</evidence>
<dbReference type="Pfam" id="PF22468">
    <property type="entry name" value="ACT_9"/>
    <property type="match status" value="1"/>
</dbReference>
<dbReference type="Gene3D" id="3.30.70.260">
    <property type="match status" value="2"/>
</dbReference>
<dbReference type="EC" id="2.7.2.4" evidence="9"/>
<dbReference type="InterPro" id="IPR042199">
    <property type="entry name" value="AsparK_Bifunc_asparK/hSer_DH"/>
</dbReference>
<keyword evidence="15" id="KW-1185">Reference proteome</keyword>
<evidence type="ECO:0000256" key="1">
    <source>
        <dbReference type="ARBA" id="ARBA00004766"/>
    </source>
</evidence>
<feature type="binding site" evidence="8">
    <location>
        <position position="120"/>
    </location>
    <ligand>
        <name>substrate</name>
    </ligand>
</feature>
<dbReference type="InterPro" id="IPR045865">
    <property type="entry name" value="ACT-like_dom_sf"/>
</dbReference>
<dbReference type="GO" id="GO:0004072">
    <property type="term" value="F:aspartate kinase activity"/>
    <property type="evidence" value="ECO:0007669"/>
    <property type="project" value="UniProtKB-EC"/>
</dbReference>
<keyword evidence="3 9" id="KW-0808">Transferase</keyword>
<dbReference type="UniPathway" id="UPA00034">
    <property type="reaction ID" value="UER00015"/>
</dbReference>
<keyword evidence="4 8" id="KW-0547">Nucleotide-binding</keyword>
<comment type="similarity">
    <text evidence="2 9">Belongs to the aspartokinase family.</text>
</comment>
<dbReference type="PANTHER" id="PTHR21499">
    <property type="entry name" value="ASPARTATE KINASE"/>
    <property type="match status" value="1"/>
</dbReference>
<name>A0A4U3KTD0_9BACT</name>
<evidence type="ECO:0000256" key="7">
    <source>
        <dbReference type="ARBA" id="ARBA00047872"/>
    </source>
</evidence>
<keyword evidence="6 8" id="KW-0067">ATP-binding</keyword>
<comment type="pathway">
    <text evidence="1 10">Amino-acid biosynthesis; L-lysine biosynthesis via DAP pathway; (S)-tetrahydrodipicolinate from L-aspartate: step 1/4.</text>
</comment>
<dbReference type="Pfam" id="PF00696">
    <property type="entry name" value="AA_kinase"/>
    <property type="match status" value="1"/>
</dbReference>
<dbReference type="InterPro" id="IPR054352">
    <property type="entry name" value="ACT_Aspartokinase"/>
</dbReference>
<dbReference type="PROSITE" id="PS00324">
    <property type="entry name" value="ASPARTOKINASE"/>
    <property type="match status" value="1"/>
</dbReference>
<dbReference type="Gene3D" id="3.40.1160.10">
    <property type="entry name" value="Acetylglutamate kinase-like"/>
    <property type="match status" value="1"/>
</dbReference>
<dbReference type="GO" id="GO:0009089">
    <property type="term" value="P:lysine biosynthetic process via diaminopimelate"/>
    <property type="evidence" value="ECO:0007669"/>
    <property type="project" value="UniProtKB-UniPathway"/>
</dbReference>
<protein>
    <recommendedName>
        <fullName evidence="9">Aspartokinase</fullName>
        <ecNumber evidence="9">2.7.2.4</ecNumber>
    </recommendedName>
</protein>
<evidence type="ECO:0000256" key="9">
    <source>
        <dbReference type="RuleBase" id="RU003448"/>
    </source>
</evidence>
<keyword evidence="11" id="KW-0175">Coiled coil</keyword>
<keyword evidence="5 9" id="KW-0418">Kinase</keyword>
<dbReference type="UniPathway" id="UPA00051">
    <property type="reaction ID" value="UER00462"/>
</dbReference>
<dbReference type="CDD" id="cd04912">
    <property type="entry name" value="ACT_AKiii-LysC-EC-like_1"/>
    <property type="match status" value="1"/>
</dbReference>
<reference evidence="14 15" key="1">
    <citation type="submission" date="2019-05" db="EMBL/GenBank/DDBJ databases">
        <title>Panacibacter sp. strain 17mud1-8 Genome sequencing and assembly.</title>
        <authorList>
            <person name="Chhetri G."/>
        </authorList>
    </citation>
    <scope>NUCLEOTIDE SEQUENCE [LARGE SCALE GENOMIC DNA]</scope>
    <source>
        <strain evidence="14 15">17mud1-8</strain>
    </source>
</reference>
<dbReference type="Gene3D" id="1.20.120.1320">
    <property type="entry name" value="Aspartokinase, catalytic domain"/>
    <property type="match status" value="1"/>
</dbReference>
<dbReference type="AlphaFoldDB" id="A0A4U3KTD0"/>
<accession>A0A4U3KTD0</accession>
<evidence type="ECO:0000256" key="4">
    <source>
        <dbReference type="ARBA" id="ARBA00022741"/>
    </source>
</evidence>
<feature type="domain" description="Aspartate/glutamate/uridylate kinase" evidence="12">
    <location>
        <begin position="2"/>
        <end position="276"/>
    </location>
</feature>
<comment type="catalytic activity">
    <reaction evidence="7 9">
        <text>L-aspartate + ATP = 4-phospho-L-aspartate + ADP</text>
        <dbReference type="Rhea" id="RHEA:23776"/>
        <dbReference type="ChEBI" id="CHEBI:29991"/>
        <dbReference type="ChEBI" id="CHEBI:30616"/>
        <dbReference type="ChEBI" id="CHEBI:57535"/>
        <dbReference type="ChEBI" id="CHEBI:456216"/>
        <dbReference type="EC" id="2.7.2.4"/>
    </reaction>
</comment>
<dbReference type="EMBL" id="SZQL01000019">
    <property type="protein sequence ID" value="TKK65668.1"/>
    <property type="molecule type" value="Genomic_DNA"/>
</dbReference>
<evidence type="ECO:0000256" key="2">
    <source>
        <dbReference type="ARBA" id="ARBA00010122"/>
    </source>
</evidence>
<comment type="pathway">
    <text evidence="10">Amino-acid biosynthesis; L-threonine biosynthesis; L-threonine from L-aspartate: step 1/5.</text>
</comment>
<evidence type="ECO:0000256" key="5">
    <source>
        <dbReference type="ARBA" id="ARBA00022777"/>
    </source>
</evidence>
<evidence type="ECO:0000256" key="8">
    <source>
        <dbReference type="PIRSR" id="PIRSR000726-1"/>
    </source>
</evidence>
<keyword evidence="10" id="KW-0028">Amino-acid biosynthesis</keyword>
<dbReference type="InterPro" id="IPR005260">
    <property type="entry name" value="Asp_kin_monofn"/>
</dbReference>
<dbReference type="RefSeq" id="WP_137263437.1">
    <property type="nucleotide sequence ID" value="NZ_SZQL01000019.1"/>
</dbReference>
<dbReference type="GO" id="GO:0005524">
    <property type="term" value="F:ATP binding"/>
    <property type="evidence" value="ECO:0007669"/>
    <property type="project" value="UniProtKB-KW"/>
</dbReference>
<dbReference type="InterPro" id="IPR036393">
    <property type="entry name" value="AceGlu_kinase-like_sf"/>
</dbReference>
<dbReference type="GO" id="GO:0009088">
    <property type="term" value="P:threonine biosynthetic process"/>
    <property type="evidence" value="ECO:0007669"/>
    <property type="project" value="UniProtKB-UniPathway"/>
</dbReference>
<feature type="binding site" evidence="8">
    <location>
        <begin position="219"/>
        <end position="220"/>
    </location>
    <ligand>
        <name>ATP</name>
        <dbReference type="ChEBI" id="CHEBI:30616"/>
    </ligand>
</feature>
<proteinExistence type="inferred from homology"/>
<feature type="binding site" evidence="8">
    <location>
        <begin position="5"/>
        <end position="8"/>
    </location>
    <ligand>
        <name>ATP</name>
        <dbReference type="ChEBI" id="CHEBI:30616"/>
    </ligand>
</feature>
<organism evidence="14 15">
    <name type="scientific">Ilyomonas limi</name>
    <dbReference type="NCBI Taxonomy" id="2575867"/>
    <lineage>
        <taxon>Bacteria</taxon>
        <taxon>Pseudomonadati</taxon>
        <taxon>Bacteroidota</taxon>
        <taxon>Chitinophagia</taxon>
        <taxon>Chitinophagales</taxon>
        <taxon>Chitinophagaceae</taxon>
        <taxon>Ilyomonas</taxon>
    </lineage>
</organism>
<dbReference type="InterPro" id="IPR001048">
    <property type="entry name" value="Asp/Glu/Uridylate_kinase"/>
</dbReference>
<dbReference type="SUPFAM" id="SSF53633">
    <property type="entry name" value="Carbamate kinase-like"/>
    <property type="match status" value="1"/>
</dbReference>
<dbReference type="CDD" id="cd04243">
    <property type="entry name" value="AAK_AK-HSDH-like"/>
    <property type="match status" value="1"/>
</dbReference>
<evidence type="ECO:0000313" key="15">
    <source>
        <dbReference type="Proteomes" id="UP000305848"/>
    </source>
</evidence>
<dbReference type="PANTHER" id="PTHR21499:SF59">
    <property type="entry name" value="ASPARTOKINASE"/>
    <property type="match status" value="1"/>
</dbReference>
<dbReference type="UniPathway" id="UPA00050">
    <property type="reaction ID" value="UER00461"/>
</dbReference>
<feature type="binding site" evidence="8">
    <location>
        <position position="230"/>
    </location>
    <ligand>
        <name>ATP</name>
        <dbReference type="ChEBI" id="CHEBI:30616"/>
    </ligand>
</feature>
<feature type="binding site" evidence="8">
    <location>
        <position position="42"/>
    </location>
    <ligand>
        <name>substrate</name>
    </ligand>
</feature>
<dbReference type="GO" id="GO:0009090">
    <property type="term" value="P:homoserine biosynthetic process"/>
    <property type="evidence" value="ECO:0007669"/>
    <property type="project" value="TreeGrafter"/>
</dbReference>
<dbReference type="InterPro" id="IPR018042">
    <property type="entry name" value="Aspartate_kinase_CS"/>
</dbReference>
<evidence type="ECO:0000256" key="10">
    <source>
        <dbReference type="RuleBase" id="RU004249"/>
    </source>
</evidence>
<dbReference type="PIRSF" id="PIRSF000726">
    <property type="entry name" value="Asp_kin"/>
    <property type="match status" value="1"/>
</dbReference>
<evidence type="ECO:0000256" key="3">
    <source>
        <dbReference type="ARBA" id="ARBA00022679"/>
    </source>
</evidence>
<evidence type="ECO:0000256" key="6">
    <source>
        <dbReference type="ARBA" id="ARBA00022840"/>
    </source>
</evidence>
<feature type="coiled-coil region" evidence="11">
    <location>
        <begin position="57"/>
        <end position="84"/>
    </location>
</feature>
<comment type="pathway">
    <text evidence="10">Amino-acid biosynthesis; L-methionine biosynthesis via de novo pathway; L-homoserine from L-aspartate: step 1/3.</text>
</comment>
<dbReference type="GO" id="GO:0005829">
    <property type="term" value="C:cytosol"/>
    <property type="evidence" value="ECO:0007669"/>
    <property type="project" value="TreeGrafter"/>
</dbReference>
<comment type="caution">
    <text evidence="14">The sequence shown here is derived from an EMBL/GenBank/DDBJ whole genome shotgun (WGS) entry which is preliminary data.</text>
</comment>
<gene>
    <name evidence="14" type="ORF">FC093_19215</name>
</gene>
<dbReference type="Proteomes" id="UP000305848">
    <property type="component" value="Unassembled WGS sequence"/>
</dbReference>
<dbReference type="SUPFAM" id="SSF55021">
    <property type="entry name" value="ACT-like"/>
    <property type="match status" value="2"/>
</dbReference>
<evidence type="ECO:0000259" key="12">
    <source>
        <dbReference type="Pfam" id="PF00696"/>
    </source>
</evidence>
<dbReference type="NCBIfam" id="TIGR00657">
    <property type="entry name" value="asp_kinases"/>
    <property type="match status" value="1"/>
</dbReference>
<feature type="domain" description="Aspartokinase ACT" evidence="13">
    <location>
        <begin position="378"/>
        <end position="433"/>
    </location>
</feature>
<sequence>MKVMKFGGTSVGKPERMHQVAQLVTADAEPKIVVLSALSGTTNALVAIGDAIAAGNRTGAKNKIEELEAHYANFIKQLVEQEECVAKATAITREHFEFLDIILRISFSDALYKDILAQGELLSTKLFSVYLQEKGIDHLLLPALEFMSIDVNEEPELPAIKYKLNKLLQQHSDKKLFITQGYICRNARGEVDNLKRGGSDYTASLIAAAINASVCEIWTDIDGMHNNDPRVVNKTVPISQLSFDEAAELAYFGAKILHPTCIWPAQHSNVPVKLLNTMQPQAAGTTIAEDAQSTGVKAVAAKDGIIAIKIKSSRMLLAYGFLRKVFEVFEKYRTPIDMITTSEVAVSLTIDTDAHLPEIIKELEPFGSVEAEDNLTIVSVVGNEIAETPEVLKKLFDAISTIPVRMVSYGGSRHNISLLIGSEYKKEALQLINSGVFGL</sequence>
<dbReference type="OrthoDB" id="9799110at2"/>